<dbReference type="EMBL" id="MT143484">
    <property type="protein sequence ID" value="QJA97337.1"/>
    <property type="molecule type" value="Genomic_DNA"/>
</dbReference>
<organism evidence="2">
    <name type="scientific">viral metagenome</name>
    <dbReference type="NCBI Taxonomy" id="1070528"/>
    <lineage>
        <taxon>unclassified sequences</taxon>
        <taxon>metagenomes</taxon>
        <taxon>organismal metagenomes</taxon>
    </lineage>
</organism>
<dbReference type="EMBL" id="MT142064">
    <property type="protein sequence ID" value="QJA73960.1"/>
    <property type="molecule type" value="Genomic_DNA"/>
</dbReference>
<protein>
    <submittedName>
        <fullName evidence="2">Uncharacterized protein</fullName>
    </submittedName>
</protein>
<accession>A0A6M3LPN6</accession>
<name>A0A6M3LPN6_9ZZZZ</name>
<evidence type="ECO:0000313" key="1">
    <source>
        <dbReference type="EMBL" id="QJA73960.1"/>
    </source>
</evidence>
<reference evidence="2" key="1">
    <citation type="submission" date="2020-03" db="EMBL/GenBank/DDBJ databases">
        <title>The deep terrestrial virosphere.</title>
        <authorList>
            <person name="Holmfeldt K."/>
            <person name="Nilsson E."/>
            <person name="Simone D."/>
            <person name="Lopez-Fernandez M."/>
            <person name="Wu X."/>
            <person name="de Brujin I."/>
            <person name="Lundin D."/>
            <person name="Andersson A."/>
            <person name="Bertilsson S."/>
            <person name="Dopson M."/>
        </authorList>
    </citation>
    <scope>NUCLEOTIDE SEQUENCE</scope>
    <source>
        <strain evidence="1">MM415A02151</strain>
        <strain evidence="2">MM415B06340</strain>
    </source>
</reference>
<proteinExistence type="predicted"/>
<dbReference type="AlphaFoldDB" id="A0A6M3LPN6"/>
<evidence type="ECO:0000313" key="2">
    <source>
        <dbReference type="EMBL" id="QJA97337.1"/>
    </source>
</evidence>
<gene>
    <name evidence="1" type="ORF">MM415A02151_0008</name>
    <name evidence="2" type="ORF">MM415B06340_0009</name>
</gene>
<sequence>MTDLTDLKKSVSQLNDEELFNLMKDIRQSRRTTHEKKSVKKADGRERVSRKVELDLSVMIEGMTPEMKDKLLKQMGG</sequence>